<keyword evidence="1 2" id="KW-0129">CBS domain</keyword>
<gene>
    <name evidence="4" type="ORF">MOZ64_09935</name>
</gene>
<dbReference type="EMBL" id="JALBUS010000019">
    <property type="protein sequence ID" value="MDX8418151.1"/>
    <property type="molecule type" value="Genomic_DNA"/>
</dbReference>
<evidence type="ECO:0000313" key="5">
    <source>
        <dbReference type="Proteomes" id="UP001285244"/>
    </source>
</evidence>
<evidence type="ECO:0000313" key="4">
    <source>
        <dbReference type="EMBL" id="MDX8418151.1"/>
    </source>
</evidence>
<dbReference type="InterPro" id="IPR051257">
    <property type="entry name" value="Diverse_CBS-Domain"/>
</dbReference>
<dbReference type="Gene3D" id="3.10.580.10">
    <property type="entry name" value="CBS-domain"/>
    <property type="match status" value="1"/>
</dbReference>
<dbReference type="Proteomes" id="UP001285244">
    <property type="component" value="Unassembled WGS sequence"/>
</dbReference>
<dbReference type="PROSITE" id="PS51371">
    <property type="entry name" value="CBS"/>
    <property type="match status" value="1"/>
</dbReference>
<keyword evidence="5" id="KW-1185">Reference proteome</keyword>
<evidence type="ECO:0000256" key="2">
    <source>
        <dbReference type="PROSITE-ProRule" id="PRU00703"/>
    </source>
</evidence>
<name>A0ABU4WQ21_9FIRM</name>
<dbReference type="Pfam" id="PF00571">
    <property type="entry name" value="CBS"/>
    <property type="match status" value="2"/>
</dbReference>
<dbReference type="InterPro" id="IPR000644">
    <property type="entry name" value="CBS_dom"/>
</dbReference>
<dbReference type="PANTHER" id="PTHR43080:SF26">
    <property type="entry name" value="REGULATORY PROTEIN"/>
    <property type="match status" value="1"/>
</dbReference>
<protein>
    <submittedName>
        <fullName evidence="4">CBS domain-containing protein</fullName>
    </submittedName>
</protein>
<dbReference type="SUPFAM" id="SSF54631">
    <property type="entry name" value="CBS-domain pair"/>
    <property type="match status" value="1"/>
</dbReference>
<dbReference type="RefSeq" id="WP_320326402.1">
    <property type="nucleotide sequence ID" value="NZ_JALBUS010000019.1"/>
</dbReference>
<evidence type="ECO:0000256" key="1">
    <source>
        <dbReference type="ARBA" id="ARBA00023122"/>
    </source>
</evidence>
<organism evidence="4 5">
    <name type="scientific">Absicoccus intestinalis</name>
    <dbReference type="NCBI Taxonomy" id="2926319"/>
    <lineage>
        <taxon>Bacteria</taxon>
        <taxon>Bacillati</taxon>
        <taxon>Bacillota</taxon>
        <taxon>Erysipelotrichia</taxon>
        <taxon>Erysipelotrichales</taxon>
        <taxon>Erysipelotrichaceae</taxon>
        <taxon>Absicoccus</taxon>
    </lineage>
</organism>
<comment type="caution">
    <text evidence="4">The sequence shown here is derived from an EMBL/GenBank/DDBJ whole genome shotgun (WGS) entry which is preliminary data.</text>
</comment>
<dbReference type="InterPro" id="IPR046342">
    <property type="entry name" value="CBS_dom_sf"/>
</dbReference>
<accession>A0ABU4WQ21</accession>
<evidence type="ECO:0000259" key="3">
    <source>
        <dbReference type="PROSITE" id="PS51371"/>
    </source>
</evidence>
<feature type="domain" description="CBS" evidence="3">
    <location>
        <begin position="9"/>
        <end position="67"/>
    </location>
</feature>
<dbReference type="PANTHER" id="PTHR43080">
    <property type="entry name" value="CBS DOMAIN-CONTAINING PROTEIN CBSX3, MITOCHONDRIAL"/>
    <property type="match status" value="1"/>
</dbReference>
<proteinExistence type="predicted"/>
<reference evidence="4 5" key="1">
    <citation type="submission" date="2022-03" db="EMBL/GenBank/DDBJ databases">
        <title>Novel taxa within the pig intestine.</title>
        <authorList>
            <person name="Wylensek D."/>
            <person name="Bishof K."/>
            <person name="Afrizal A."/>
            <person name="Clavel T."/>
        </authorList>
    </citation>
    <scope>NUCLEOTIDE SEQUENCE [LARGE SCALE GENOMIC DNA]</scope>
    <source>
        <strain evidence="4 5">Cla-KB-P134</strain>
    </source>
</reference>
<sequence length="137" mass="16074">MLDNVFFFLRHKEDVLYLYNDMSVSEALEILERYHFTALPVINKEGNYVGTLSEGDFLYYCLNHEDRSIPIKKLIRKNFNPACTITTPVAELFKRSLDQNFVPIVDDRNIFIGIVTRKRILTFLMKQLQDHKSNPSV</sequence>
<dbReference type="SMART" id="SM00116">
    <property type="entry name" value="CBS"/>
    <property type="match status" value="2"/>
</dbReference>